<dbReference type="NCBIfam" id="TIGR00236">
    <property type="entry name" value="wecB"/>
    <property type="match status" value="1"/>
</dbReference>
<dbReference type="Pfam" id="PF02350">
    <property type="entry name" value="Epimerase_2"/>
    <property type="match status" value="1"/>
</dbReference>
<evidence type="ECO:0000313" key="3">
    <source>
        <dbReference type="EMBL" id="HFK98622.1"/>
    </source>
</evidence>
<dbReference type="Gene3D" id="3.40.50.2000">
    <property type="entry name" value="Glycogen Phosphorylase B"/>
    <property type="match status" value="2"/>
</dbReference>
<reference evidence="3" key="1">
    <citation type="journal article" date="2020" name="mSystems">
        <title>Genome- and Community-Level Interaction Insights into Carbon Utilization and Element Cycling Functions of Hydrothermarchaeota in Hydrothermal Sediment.</title>
        <authorList>
            <person name="Zhou Z."/>
            <person name="Liu Y."/>
            <person name="Xu W."/>
            <person name="Pan J."/>
            <person name="Luo Z.H."/>
            <person name="Li M."/>
        </authorList>
    </citation>
    <scope>NUCLEOTIDE SEQUENCE [LARGE SCALE GENOMIC DNA]</scope>
    <source>
        <strain evidence="3">SpSt-456</strain>
    </source>
</reference>
<organism evidence="3">
    <name type="scientific">Desulfacinum infernum</name>
    <dbReference type="NCBI Taxonomy" id="35837"/>
    <lineage>
        <taxon>Bacteria</taxon>
        <taxon>Pseudomonadati</taxon>
        <taxon>Thermodesulfobacteriota</taxon>
        <taxon>Syntrophobacteria</taxon>
        <taxon>Syntrophobacterales</taxon>
        <taxon>Syntrophobacteraceae</taxon>
        <taxon>Desulfacinum</taxon>
    </lineage>
</organism>
<dbReference type="SUPFAM" id="SSF53756">
    <property type="entry name" value="UDP-Glycosyltransferase/glycogen phosphorylase"/>
    <property type="match status" value="1"/>
</dbReference>
<evidence type="ECO:0000256" key="1">
    <source>
        <dbReference type="RuleBase" id="RU003513"/>
    </source>
</evidence>
<dbReference type="InterPro" id="IPR029767">
    <property type="entry name" value="WecB-like"/>
</dbReference>
<comment type="caution">
    <text evidence="3">The sequence shown here is derived from an EMBL/GenBank/DDBJ whole genome shotgun (WGS) entry which is preliminary data.</text>
</comment>
<keyword evidence="1 3" id="KW-0413">Isomerase</keyword>
<accession>A0A832A6H5</accession>
<dbReference type="PANTHER" id="PTHR43174:SF1">
    <property type="entry name" value="UDP-N-ACETYLGLUCOSAMINE 2-EPIMERASE"/>
    <property type="match status" value="1"/>
</dbReference>
<dbReference type="EC" id="5.1.3.14" evidence="3"/>
<feature type="domain" description="UDP-N-acetylglucosamine 2-epimerase" evidence="2">
    <location>
        <begin position="41"/>
        <end position="409"/>
    </location>
</feature>
<dbReference type="PANTHER" id="PTHR43174">
    <property type="entry name" value="UDP-N-ACETYLGLUCOSAMINE 2-EPIMERASE"/>
    <property type="match status" value="1"/>
</dbReference>
<dbReference type="EMBL" id="DSTK01000041">
    <property type="protein sequence ID" value="HFK98622.1"/>
    <property type="molecule type" value="Genomic_DNA"/>
</dbReference>
<proteinExistence type="inferred from homology"/>
<dbReference type="GO" id="GO:0008761">
    <property type="term" value="F:UDP-N-acetylglucosamine 2-epimerase activity"/>
    <property type="evidence" value="ECO:0007669"/>
    <property type="project" value="UniProtKB-EC"/>
</dbReference>
<sequence length="415" mass="45427">MAVGETAKILTIVGARPQFIKAAAVSRAFEKWNAANGPSRTFHDILVHTGQHYDDNMSRVFFEELHIPEPAYHLGVGSDTHGRQTAKMLAAIEEVLEIERPHLVLVYGDTNSTLAGALAAVKRHIPVAHVEAGLRSFNRRMPEEINRIVADELSQILFCPTVTAVDNLRQEGIEGEGSGTAVSCDIFSGRWVVLSGDVMADSLLYNGQLAEQRSQILERLGVGPKTVTEASRRYVLVTVHRAENADAPHRMEQILEALRAVAERGFAVVFPMHPRTLKNVHACTSCAHLLARCRKAGLIVCEPLSYLDMIRLERNALAILTDSGGVQKEAFLLGVPCLTLRDETEWVETVQLGWNVLVGADPMALVRRFEQVLAWNGVGAPFAGPEVSPSVDPQPYGDGRAAEIIVGFLADLFFT</sequence>
<name>A0A832A6H5_9BACT</name>
<dbReference type="InterPro" id="IPR003331">
    <property type="entry name" value="UDP_GlcNAc_Epimerase_2_dom"/>
</dbReference>
<gene>
    <name evidence="3" type="ORF">ENS06_15015</name>
</gene>
<dbReference type="CDD" id="cd03786">
    <property type="entry name" value="GTB_UDP-GlcNAc_2-Epimerase"/>
    <property type="match status" value="1"/>
</dbReference>
<dbReference type="AlphaFoldDB" id="A0A832A6H5"/>
<comment type="similarity">
    <text evidence="1">Belongs to the UDP-N-acetylglucosamine 2-epimerase family.</text>
</comment>
<evidence type="ECO:0000259" key="2">
    <source>
        <dbReference type="Pfam" id="PF02350"/>
    </source>
</evidence>
<protein>
    <submittedName>
        <fullName evidence="3">UDP-N-acetylglucosamine 2-epimerase (Non-hydrolyzing)</fullName>
        <ecNumber evidence="3">5.1.3.14</ecNumber>
    </submittedName>
</protein>